<name>A0A3A0VWQ8_STAGA</name>
<keyword evidence="1" id="KW-0472">Membrane</keyword>
<dbReference type="AlphaFoldDB" id="A0A3A0VWQ8"/>
<sequence>MFLKLSYIYKKINQMPLQQMVCLRSELIAKKLSVFNRLFYLAKSKKSFCKYNSNSDKHTAPISAVNISVTRVGDSKILFPIKEPSKPEAPPMMRWTGLCGVKQMDNINPIIIPIIKFTIIIYSLPPLLSIITLIIKIKLKYLN</sequence>
<evidence type="ECO:0000313" key="2">
    <source>
        <dbReference type="EMBL" id="RIP31868.1"/>
    </source>
</evidence>
<organism evidence="2 3">
    <name type="scientific">Staphylococcus gallinarum</name>
    <dbReference type="NCBI Taxonomy" id="1293"/>
    <lineage>
        <taxon>Bacteria</taxon>
        <taxon>Bacillati</taxon>
        <taxon>Bacillota</taxon>
        <taxon>Bacilli</taxon>
        <taxon>Bacillales</taxon>
        <taxon>Staphylococcaceae</taxon>
        <taxon>Staphylococcus</taxon>
    </lineage>
</organism>
<proteinExistence type="predicted"/>
<feature type="transmembrane region" description="Helical" evidence="1">
    <location>
        <begin position="110"/>
        <end position="135"/>
    </location>
</feature>
<protein>
    <submittedName>
        <fullName evidence="2">Uncharacterized protein</fullName>
    </submittedName>
</protein>
<comment type="caution">
    <text evidence="2">The sequence shown here is derived from an EMBL/GenBank/DDBJ whole genome shotgun (WGS) entry which is preliminary data.</text>
</comment>
<evidence type="ECO:0000313" key="3">
    <source>
        <dbReference type="Proteomes" id="UP000265541"/>
    </source>
</evidence>
<keyword evidence="1" id="KW-1133">Transmembrane helix</keyword>
<evidence type="ECO:0000256" key="1">
    <source>
        <dbReference type="SAM" id="Phobius"/>
    </source>
</evidence>
<dbReference type="Proteomes" id="UP000265541">
    <property type="component" value="Unassembled WGS sequence"/>
</dbReference>
<dbReference type="EMBL" id="QYJN01000023">
    <property type="protein sequence ID" value="RIP31868.1"/>
    <property type="molecule type" value="Genomic_DNA"/>
</dbReference>
<reference evidence="2 3" key="1">
    <citation type="journal article" date="2016" name="Front. Microbiol.">
        <title>Comprehensive Phylogenetic Analysis of Bovine Non-aureus Staphylococci Species Based on Whole-Genome Sequencing.</title>
        <authorList>
            <person name="Naushad S."/>
            <person name="Barkema H.W."/>
            <person name="Luby C."/>
            <person name="Condas L.A."/>
            <person name="Nobrega D.B."/>
            <person name="Carson D.A."/>
            <person name="De Buck J."/>
        </authorList>
    </citation>
    <scope>NUCLEOTIDE SEQUENCE [LARGE SCALE GENOMIC DNA]</scope>
    <source>
        <strain evidence="2 3">SNUC 4781</strain>
    </source>
</reference>
<gene>
    <name evidence="2" type="ORF">BUZ14_13330</name>
</gene>
<accession>A0A3A0VWQ8</accession>
<keyword evidence="1" id="KW-0812">Transmembrane</keyword>